<evidence type="ECO:0000313" key="1">
    <source>
        <dbReference type="EMBL" id="UPM56085.1"/>
    </source>
</evidence>
<reference evidence="1 2" key="1">
    <citation type="submission" date="2022-04" db="EMBL/GenBank/DDBJ databases">
        <title>Mechanism of arsenic methylation and mitigation arsenic toxicity by Bacillus sp. LH14 from an Arsenic-Contaminated Paddy Soil.</title>
        <authorList>
            <person name="Wang D."/>
        </authorList>
    </citation>
    <scope>NUCLEOTIDE SEQUENCE [LARGE SCALE GENOMIC DNA]</scope>
    <source>
        <strain evidence="1 2">LH14</strain>
    </source>
</reference>
<keyword evidence="2" id="KW-1185">Reference proteome</keyword>
<evidence type="ECO:0000313" key="2">
    <source>
        <dbReference type="Proteomes" id="UP000830639"/>
    </source>
</evidence>
<name>A0ABY4JQH0_9BACI</name>
<accession>A0ABY4JQH0</accession>
<sequence length="75" mass="8646">MEDKIDFSEKIHIGELIAVSNVYGLTPYTLLLELEKGNIEVFLSIDEFNSKYSDNTDLDWCQLNNGKVFSKKIEE</sequence>
<dbReference type="Proteomes" id="UP000830639">
    <property type="component" value="Chromosome"/>
</dbReference>
<protein>
    <submittedName>
        <fullName evidence="1">Uncharacterized protein</fullName>
    </submittedName>
</protein>
<gene>
    <name evidence="1" type="ORF">MY490_09725</name>
</gene>
<dbReference type="EMBL" id="CP096034">
    <property type="protein sequence ID" value="UPM56085.1"/>
    <property type="molecule type" value="Genomic_DNA"/>
</dbReference>
<dbReference type="RefSeq" id="WP_248269001.1">
    <property type="nucleotide sequence ID" value="NZ_CP096034.1"/>
</dbReference>
<proteinExistence type="predicted"/>
<organism evidence="1 2">
    <name type="scientific">Gottfriedia acidiceleris</name>
    <dbReference type="NCBI Taxonomy" id="371036"/>
    <lineage>
        <taxon>Bacteria</taxon>
        <taxon>Bacillati</taxon>
        <taxon>Bacillota</taxon>
        <taxon>Bacilli</taxon>
        <taxon>Bacillales</taxon>
        <taxon>Bacillaceae</taxon>
        <taxon>Gottfriedia</taxon>
    </lineage>
</organism>